<feature type="compositionally biased region" description="Polar residues" evidence="1">
    <location>
        <begin position="154"/>
        <end position="165"/>
    </location>
</feature>
<organism evidence="2 3">
    <name type="scientific">Microthlaspi erraticum</name>
    <dbReference type="NCBI Taxonomy" id="1685480"/>
    <lineage>
        <taxon>Eukaryota</taxon>
        <taxon>Viridiplantae</taxon>
        <taxon>Streptophyta</taxon>
        <taxon>Embryophyta</taxon>
        <taxon>Tracheophyta</taxon>
        <taxon>Spermatophyta</taxon>
        <taxon>Magnoliopsida</taxon>
        <taxon>eudicotyledons</taxon>
        <taxon>Gunneridae</taxon>
        <taxon>Pentapetalae</taxon>
        <taxon>rosids</taxon>
        <taxon>malvids</taxon>
        <taxon>Brassicales</taxon>
        <taxon>Brassicaceae</taxon>
        <taxon>Coluteocarpeae</taxon>
        <taxon>Microthlaspi</taxon>
    </lineage>
</organism>
<proteinExistence type="predicted"/>
<comment type="caution">
    <text evidence="2">The sequence shown here is derived from an EMBL/GenBank/DDBJ whole genome shotgun (WGS) entry which is preliminary data.</text>
</comment>
<feature type="region of interest" description="Disordered" evidence="1">
    <location>
        <begin position="119"/>
        <end position="181"/>
    </location>
</feature>
<keyword evidence="3" id="KW-1185">Reference proteome</keyword>
<evidence type="ECO:0000313" key="2">
    <source>
        <dbReference type="EMBL" id="CAA7049617.1"/>
    </source>
</evidence>
<dbReference type="AlphaFoldDB" id="A0A6D2K972"/>
<dbReference type="EMBL" id="CACVBM020001419">
    <property type="protein sequence ID" value="CAA7049617.1"/>
    <property type="molecule type" value="Genomic_DNA"/>
</dbReference>
<evidence type="ECO:0000256" key="1">
    <source>
        <dbReference type="SAM" id="MobiDB-lite"/>
    </source>
</evidence>
<reference evidence="2" key="1">
    <citation type="submission" date="2020-01" db="EMBL/GenBank/DDBJ databases">
        <authorList>
            <person name="Mishra B."/>
        </authorList>
    </citation>
    <scope>NUCLEOTIDE SEQUENCE [LARGE SCALE GENOMIC DNA]</scope>
</reference>
<name>A0A6D2K972_9BRAS</name>
<sequence length="198" mass="22236">MRKYFIHQTGPELHDLRSSLCIHPISQQSNTNDCGKDLSQSHIRLLQSQGYSHYRLPLGRPSRDFTVDAWSLPYHAKALVIIKANIDTEHGLTEPLRVDRPTDFPRFLRDITFVLKTGPQPAERTRPDRKIGFARPSPGPTRTYALANPGGNGPWSTQIITSRPTPTADHNHSTVDPSSANKKPSYAVWTILGPFHLN</sequence>
<accession>A0A6D2K972</accession>
<gene>
    <name evidence="2" type="ORF">MERR_LOCUS36852</name>
</gene>
<evidence type="ECO:0000313" key="3">
    <source>
        <dbReference type="Proteomes" id="UP000467841"/>
    </source>
</evidence>
<protein>
    <submittedName>
        <fullName evidence="2">Uncharacterized protein</fullName>
    </submittedName>
</protein>
<dbReference type="Proteomes" id="UP000467841">
    <property type="component" value="Unassembled WGS sequence"/>
</dbReference>